<dbReference type="Proteomes" id="UP000000496">
    <property type="component" value="Chromosome gsn.131"/>
</dbReference>
<evidence type="ECO:0000313" key="1">
    <source>
        <dbReference type="EMBL" id="CCB88156.1"/>
    </source>
</evidence>
<organism evidence="1 2">
    <name type="scientific">Simkania negevensis (strain ATCC VR-1471 / DSM 27360 / Z)</name>
    <dbReference type="NCBI Taxonomy" id="331113"/>
    <lineage>
        <taxon>Bacteria</taxon>
        <taxon>Pseudomonadati</taxon>
        <taxon>Chlamydiota</taxon>
        <taxon>Chlamydiia</taxon>
        <taxon>Parachlamydiales</taxon>
        <taxon>Simkaniaceae</taxon>
        <taxon>Simkania</taxon>
    </lineage>
</organism>
<sequence>MSAFKHSFFFIFTHKNNHEVTYFHFFVEKEFVNAVSLFVTSLSYFHAKVHKKNRSLTGRKRECK</sequence>
<keyword evidence="2" id="KW-1185">Reference proteome</keyword>
<dbReference type="HOGENOM" id="CLU_2865404_0_0_0"/>
<reference key="1">
    <citation type="journal article" date="2011" name="Mol. Biol. Evol.">
        <title>Unity in variety -- the pan-genome of the Chlamydiae.</title>
        <authorList>
            <person name="Collingro A."/>
            <person name="Tischler P."/>
            <person name="Weinmaier T."/>
            <person name="Penz T."/>
            <person name="Heinz E."/>
            <person name="Brunham R.C."/>
            <person name="Read T.D."/>
            <person name="Bavoil P.M."/>
            <person name="Sachse K."/>
            <person name="Kahane S."/>
            <person name="Friedman M.G."/>
            <person name="Rattei T."/>
            <person name="Myers G.S.A."/>
            <person name="Horn M."/>
        </authorList>
    </citation>
    <scope>NUCLEOTIDE SEQUENCE</scope>
    <source>
        <strain>Z</strain>
    </source>
</reference>
<name>F8L607_SIMNZ</name>
<accession>F8L607</accession>
<evidence type="ECO:0000313" key="2">
    <source>
        <dbReference type="Proteomes" id="UP000000496"/>
    </source>
</evidence>
<dbReference type="KEGG" id="sng:SNE_A02790"/>
<dbReference type="STRING" id="331113.SNE_A02790"/>
<reference evidence="1 2" key="2">
    <citation type="journal article" date="2011" name="Mol. Biol. Evol.">
        <title>Unity in variety--the pan-genome of the Chlamydiae.</title>
        <authorList>
            <person name="Collingro A."/>
            <person name="Tischler P."/>
            <person name="Weinmaier T."/>
            <person name="Penz T."/>
            <person name="Heinz E."/>
            <person name="Brunham R.C."/>
            <person name="Read T.D."/>
            <person name="Bavoil P.M."/>
            <person name="Sachse K."/>
            <person name="Kahane S."/>
            <person name="Friedman M.G."/>
            <person name="Rattei T."/>
            <person name="Myers G.S."/>
            <person name="Horn M."/>
        </authorList>
    </citation>
    <scope>NUCLEOTIDE SEQUENCE [LARGE SCALE GENOMIC DNA]</scope>
    <source>
        <strain evidence="2">ATCC VR-1471 / Z</strain>
    </source>
</reference>
<dbReference type="AlphaFoldDB" id="F8L607"/>
<gene>
    <name evidence="1" type="ordered locus">SNE_A02790</name>
</gene>
<protein>
    <submittedName>
        <fullName evidence="1">Uncharacterized protein</fullName>
    </submittedName>
</protein>
<proteinExistence type="predicted"/>
<dbReference type="EMBL" id="FR872582">
    <property type="protein sequence ID" value="CCB88156.1"/>
    <property type="molecule type" value="Genomic_DNA"/>
</dbReference>